<evidence type="ECO:0000313" key="3">
    <source>
        <dbReference type="Proteomes" id="UP000013781"/>
    </source>
</evidence>
<organism evidence="1 3">
    <name type="scientific">Enterococcus moraviensis ATCC BAA-383</name>
    <dbReference type="NCBI Taxonomy" id="1158609"/>
    <lineage>
        <taxon>Bacteria</taxon>
        <taxon>Bacillati</taxon>
        <taxon>Bacillota</taxon>
        <taxon>Bacilli</taxon>
        <taxon>Lactobacillales</taxon>
        <taxon>Enterococcaceae</taxon>
        <taxon>Enterococcus</taxon>
    </lineage>
</organism>
<dbReference type="PATRIC" id="fig|1158609.3.peg.3198"/>
<comment type="caution">
    <text evidence="1">The sequence shown here is derived from an EMBL/GenBank/DDBJ whole genome shotgun (WGS) entry which is preliminary data.</text>
</comment>
<reference evidence="1 3" key="1">
    <citation type="submission" date="2013-02" db="EMBL/GenBank/DDBJ databases">
        <title>The Genome Sequence of Enterococcus moraviensis BAA-383.</title>
        <authorList>
            <consortium name="The Broad Institute Genome Sequencing Platform"/>
            <consortium name="The Broad Institute Genome Sequencing Center for Infectious Disease"/>
            <person name="Earl A.M."/>
            <person name="Gilmore M.S."/>
            <person name="Lebreton F."/>
            <person name="Walker B."/>
            <person name="Young S.K."/>
            <person name="Zeng Q."/>
            <person name="Gargeya S."/>
            <person name="Fitzgerald M."/>
            <person name="Haas B."/>
            <person name="Abouelleil A."/>
            <person name="Alvarado L."/>
            <person name="Arachchi H.M."/>
            <person name="Berlin A.M."/>
            <person name="Chapman S.B."/>
            <person name="Dewar J."/>
            <person name="Goldberg J."/>
            <person name="Griggs A."/>
            <person name="Gujja S."/>
            <person name="Hansen M."/>
            <person name="Howarth C."/>
            <person name="Imamovic A."/>
            <person name="Larimer J."/>
            <person name="McCowan C."/>
            <person name="Murphy C."/>
            <person name="Neiman D."/>
            <person name="Pearson M."/>
            <person name="Priest M."/>
            <person name="Roberts A."/>
            <person name="Saif S."/>
            <person name="Shea T."/>
            <person name="Sisk P."/>
            <person name="Sykes S."/>
            <person name="Wortman J."/>
            <person name="Nusbaum C."/>
            <person name="Birren B."/>
        </authorList>
    </citation>
    <scope>NUCLEOTIDE SEQUENCE [LARGE SCALE GENOMIC DNA]</scope>
    <source>
        <strain evidence="1 3">ATCC BAA-383</strain>
    </source>
</reference>
<dbReference type="Proteomes" id="UP000013781">
    <property type="component" value="Unassembled WGS sequence"/>
</dbReference>
<dbReference type="RefSeq" id="WP_010766587.1">
    <property type="nucleotide sequence ID" value="NZ_ASWB01000003.1"/>
</dbReference>
<sequence>MTKPKICNDNKKQPSVQDFCDFGDWEVPVKNLSDIKEPNRDHAYILPDNSVWVLSHDGKNFIQINLGEGSGDSQPTQIENNDGFISVDRSGTYDVSVDLDMKKVTETLKPEFQVSKITADDGSAELVVTAPETILGKVVTAGAGFKTGFANPAVADAPTVDGEIRFLSSMIQSDGGSVIALDKSGNVYSRMISSNKWSSADWRQFARVDLAQMIKVTKDTGAQVVTAGGNVTLLQTILGQGIGFRAISAAPSATDNPTNQALRGTALMNSSTSGNFIGLSEDGIHYSRAISAGKWVGEWNKSGSTIDSVSDTQYWVSFNAAYTQINVSAIGDKTNRVLYLAGKYYAGGGRYEEEFDTTYWYIDFDLAKADIISNLVVYRDVNKKRIDYEYNLENDINIVKLKNKKILTYGGLTTTTNTEKVLGLSTNSLNLGTLSSDFSYFIIQSLNFFTIKLRVEGGFYFEPKKGSIVRTQNFKNRPQITRGLKESFAFDVAAKGDPGNGGGEYKNYTITGYYQMIKNTADDSYDFSLVLTGMFDWMADIPNTDNSILSDKNNVFSTSYVGKEYEFVVRQKTVFL</sequence>
<name>R2QH18_9ENTE</name>
<dbReference type="eggNOG" id="ENOG503055F">
    <property type="taxonomic scope" value="Bacteria"/>
</dbReference>
<gene>
    <name evidence="2" type="ORF">I586_02610</name>
    <name evidence="1" type="ORF">UAY_03278</name>
</gene>
<evidence type="ECO:0000313" key="1">
    <source>
        <dbReference type="EMBL" id="EOH95852.1"/>
    </source>
</evidence>
<evidence type="ECO:0000313" key="4">
    <source>
        <dbReference type="Proteomes" id="UP000014157"/>
    </source>
</evidence>
<dbReference type="OrthoDB" id="2182267at2"/>
<keyword evidence="4" id="KW-1185">Reference proteome</keyword>
<dbReference type="EMBL" id="ASWB01000003">
    <property type="protein sequence ID" value="EOT66339.1"/>
    <property type="molecule type" value="Genomic_DNA"/>
</dbReference>
<reference evidence="2 4" key="2">
    <citation type="submission" date="2013-03" db="EMBL/GenBank/DDBJ databases">
        <title>The Genome Sequence of Enterococcus moraviensis BAA-383 (PacBio/Illumina hybrid assembly).</title>
        <authorList>
            <consortium name="The Broad Institute Genomics Platform"/>
            <consortium name="The Broad Institute Genome Sequencing Center for Infectious Disease"/>
            <person name="Earl A."/>
            <person name="Russ C."/>
            <person name="Gilmore M."/>
            <person name="Surin D."/>
            <person name="Walker B."/>
            <person name="Young S."/>
            <person name="Zeng Q."/>
            <person name="Gargeya S."/>
            <person name="Fitzgerald M."/>
            <person name="Haas B."/>
            <person name="Abouelleil A."/>
            <person name="Allen A.W."/>
            <person name="Alvarado L."/>
            <person name="Arachchi H.M."/>
            <person name="Berlin A.M."/>
            <person name="Chapman S.B."/>
            <person name="Gainer-Dewar J."/>
            <person name="Goldberg J."/>
            <person name="Griggs A."/>
            <person name="Gujja S."/>
            <person name="Hansen M."/>
            <person name="Howarth C."/>
            <person name="Imamovic A."/>
            <person name="Ireland A."/>
            <person name="Larimer J."/>
            <person name="McCowan C."/>
            <person name="Murphy C."/>
            <person name="Pearson M."/>
            <person name="Poon T.W."/>
            <person name="Priest M."/>
            <person name="Roberts A."/>
            <person name="Saif S."/>
            <person name="Shea T."/>
            <person name="Sisk P."/>
            <person name="Sykes S."/>
            <person name="Wortman J."/>
            <person name="Nusbaum C."/>
            <person name="Birren B."/>
        </authorList>
    </citation>
    <scope>NUCLEOTIDE SEQUENCE [LARGE SCALE GENOMIC DNA]</scope>
    <source>
        <strain evidence="2 4">ATCC BAA-383</strain>
    </source>
</reference>
<dbReference type="STRING" id="155617.RV09_GL002368"/>
<protein>
    <submittedName>
        <fullName evidence="1">Uncharacterized protein</fullName>
    </submittedName>
</protein>
<dbReference type="AlphaFoldDB" id="R2QH18"/>
<evidence type="ECO:0000313" key="2">
    <source>
        <dbReference type="EMBL" id="EOT66339.1"/>
    </source>
</evidence>
<dbReference type="EMBL" id="AJAS01000026">
    <property type="protein sequence ID" value="EOH95852.1"/>
    <property type="molecule type" value="Genomic_DNA"/>
</dbReference>
<proteinExistence type="predicted"/>
<accession>R2QH18</accession>
<dbReference type="Proteomes" id="UP000014157">
    <property type="component" value="Unassembled WGS sequence"/>
</dbReference>
<dbReference type="HOGENOM" id="CLU_473077_0_0_9"/>